<dbReference type="Gene3D" id="3.90.550.10">
    <property type="entry name" value="Spore Coat Polysaccharide Biosynthesis Protein SpsA, Chain A"/>
    <property type="match status" value="1"/>
</dbReference>
<dbReference type="Proteomes" id="UP000315289">
    <property type="component" value="Unassembled WGS sequence"/>
</dbReference>
<evidence type="ECO:0000256" key="2">
    <source>
        <dbReference type="ARBA" id="ARBA00022695"/>
    </source>
</evidence>
<dbReference type="NCBIfam" id="TIGR03552">
    <property type="entry name" value="F420_cofC"/>
    <property type="match status" value="1"/>
</dbReference>
<sequence>MSKASTAIIIPIKRFEKSKTRLSGFLSQEQRAWLCHLMVNDLIEKMSELEESKIFLVTNEIIPIPEKSKEKVVVLFEGRSSGVNDAVNIADCYIDRHKFDSSIVIPIDIPLLTLKEIKEITSFAQNYKEIICMVPSNRFDGTNILLRKPHSIIETSYDDNSFFNHFKKALDNSVSLKIFYQDDLKMDIDTIDDVMLALKKYYLADFTIEMSISEQKKIHMSKNKSIEYLLNIFQNRNELCY</sequence>
<dbReference type="GO" id="GO:0043814">
    <property type="term" value="F:phospholactate guanylyltransferase activity"/>
    <property type="evidence" value="ECO:0007669"/>
    <property type="project" value="UniProtKB-EC"/>
</dbReference>
<evidence type="ECO:0000313" key="6">
    <source>
        <dbReference type="Proteomes" id="UP000315289"/>
    </source>
</evidence>
<dbReference type="PANTHER" id="PTHR40392:SF1">
    <property type="entry name" value="2-PHOSPHO-L-LACTATE GUANYLYLTRANSFERASE"/>
    <property type="match status" value="1"/>
</dbReference>
<dbReference type="SUPFAM" id="SSF53448">
    <property type="entry name" value="Nucleotide-diphospho-sugar transferases"/>
    <property type="match status" value="1"/>
</dbReference>
<keyword evidence="3" id="KW-0547">Nucleotide-binding</keyword>
<dbReference type="PANTHER" id="PTHR40392">
    <property type="entry name" value="2-PHOSPHO-L-LACTATE GUANYLYLTRANSFERASE"/>
    <property type="match status" value="1"/>
</dbReference>
<accession>A0A557SR40</accession>
<dbReference type="RefSeq" id="WP_144734671.1">
    <property type="nucleotide sequence ID" value="NZ_ML675594.1"/>
</dbReference>
<dbReference type="InterPro" id="IPR002835">
    <property type="entry name" value="CofC"/>
</dbReference>
<reference evidence="5 6" key="1">
    <citation type="journal article" date="2019" name="Front. Microbiol.">
        <title>Ammonia Oxidation by the Arctic Terrestrial Thaumarchaeote Candidatus Nitrosocosmicus arcticus Is Stimulated by Increasing Temperatures.</title>
        <authorList>
            <person name="Alves R.J.E."/>
            <person name="Kerou M."/>
            <person name="Zappe A."/>
            <person name="Bittner R."/>
            <person name="Abby S.S."/>
            <person name="Schmidt H.A."/>
            <person name="Pfeifer K."/>
            <person name="Schleper C."/>
        </authorList>
    </citation>
    <scope>NUCLEOTIDE SEQUENCE [LARGE SCALE GENOMIC DNA]</scope>
    <source>
        <strain evidence="5 6">Kfb</strain>
    </source>
</reference>
<dbReference type="InterPro" id="IPR029044">
    <property type="entry name" value="Nucleotide-diphossugar_trans"/>
</dbReference>
<evidence type="ECO:0000256" key="3">
    <source>
        <dbReference type="ARBA" id="ARBA00022741"/>
    </source>
</evidence>
<protein>
    <submittedName>
        <fullName evidence="5">2-phospho-l-lactate guanylyltransferase</fullName>
        <ecNumber evidence="5">2.7.7.68</ecNumber>
    </submittedName>
</protein>
<keyword evidence="1 5" id="KW-0808">Transferase</keyword>
<comment type="caution">
    <text evidence="5">The sequence shown here is derived from an EMBL/GenBank/DDBJ whole genome shotgun (WGS) entry which is preliminary data.</text>
</comment>
<evidence type="ECO:0000256" key="1">
    <source>
        <dbReference type="ARBA" id="ARBA00022679"/>
    </source>
</evidence>
<evidence type="ECO:0000313" key="5">
    <source>
        <dbReference type="EMBL" id="TVP39067.1"/>
    </source>
</evidence>
<proteinExistence type="predicted"/>
<dbReference type="EMBL" id="VOAH01000021">
    <property type="protein sequence ID" value="TVP39067.1"/>
    <property type="molecule type" value="Genomic_DNA"/>
</dbReference>
<evidence type="ECO:0000256" key="4">
    <source>
        <dbReference type="ARBA" id="ARBA00023134"/>
    </source>
</evidence>
<dbReference type="EC" id="2.7.7.68" evidence="5"/>
<keyword evidence="4" id="KW-0342">GTP-binding</keyword>
<gene>
    <name evidence="5" type="primary">cofC</name>
    <name evidence="5" type="ORF">NARC_210011</name>
</gene>
<keyword evidence="2 5" id="KW-0548">Nucleotidyltransferase</keyword>
<dbReference type="Pfam" id="PF01983">
    <property type="entry name" value="CofC"/>
    <property type="match status" value="1"/>
</dbReference>
<keyword evidence="6" id="KW-1185">Reference proteome</keyword>
<dbReference type="AlphaFoldDB" id="A0A557SR40"/>
<organism evidence="5 6">
    <name type="scientific">Candidatus Nitrosocosmicus arcticus</name>
    <dbReference type="NCBI Taxonomy" id="2035267"/>
    <lineage>
        <taxon>Archaea</taxon>
        <taxon>Nitrososphaerota</taxon>
        <taxon>Nitrososphaeria</taxon>
        <taxon>Nitrososphaerales</taxon>
        <taxon>Nitrososphaeraceae</taxon>
        <taxon>Candidatus Nitrosocosmicus</taxon>
    </lineage>
</organism>
<dbReference type="OrthoDB" id="11179at2157"/>
<dbReference type="GO" id="GO:0005525">
    <property type="term" value="F:GTP binding"/>
    <property type="evidence" value="ECO:0007669"/>
    <property type="project" value="UniProtKB-KW"/>
</dbReference>
<name>A0A557SR40_9ARCH</name>